<evidence type="ECO:0008006" key="3">
    <source>
        <dbReference type="Google" id="ProtNLM"/>
    </source>
</evidence>
<evidence type="ECO:0000313" key="2">
    <source>
        <dbReference type="Proteomes" id="UP000663864"/>
    </source>
</evidence>
<dbReference type="AlphaFoldDB" id="A0A814E5P6"/>
<comment type="caution">
    <text evidence="1">The sequence shown here is derived from an EMBL/GenBank/DDBJ whole genome shotgun (WGS) entry which is preliminary data.</text>
</comment>
<reference evidence="1" key="1">
    <citation type="submission" date="2021-02" db="EMBL/GenBank/DDBJ databases">
        <authorList>
            <person name="Nowell W R."/>
        </authorList>
    </citation>
    <scope>NUCLEOTIDE SEQUENCE</scope>
</reference>
<dbReference type="Proteomes" id="UP000663864">
    <property type="component" value="Unassembled WGS sequence"/>
</dbReference>
<organism evidence="1 2">
    <name type="scientific">Rotaria sordida</name>
    <dbReference type="NCBI Taxonomy" id="392033"/>
    <lineage>
        <taxon>Eukaryota</taxon>
        <taxon>Metazoa</taxon>
        <taxon>Spiralia</taxon>
        <taxon>Gnathifera</taxon>
        <taxon>Rotifera</taxon>
        <taxon>Eurotatoria</taxon>
        <taxon>Bdelloidea</taxon>
        <taxon>Philodinida</taxon>
        <taxon>Philodinidae</taxon>
        <taxon>Rotaria</taxon>
    </lineage>
</organism>
<sequence>MSDIKVYTNDFSKHARVEHAIHYKELGDFIRSCYGTSVLPTKYLALDDSNIHILVFDLSPVTVDCSVVYEDQTQGQVIRAYTIDVYLANATDSNQWMTVARGTSFGNKKIDIWQAGPILVNVVRLNITKSIDTPIIKAFTVYLGG</sequence>
<protein>
    <recommendedName>
        <fullName evidence="3">F5/8 type C domain-containing protein</fullName>
    </recommendedName>
</protein>
<accession>A0A814E5P6</accession>
<gene>
    <name evidence="1" type="ORF">ZHD862_LOCUS10662</name>
</gene>
<evidence type="ECO:0000313" key="1">
    <source>
        <dbReference type="EMBL" id="CAF0964243.1"/>
    </source>
</evidence>
<name>A0A814E5P6_9BILA</name>
<dbReference type="EMBL" id="CAJNOT010000386">
    <property type="protein sequence ID" value="CAF0964243.1"/>
    <property type="molecule type" value="Genomic_DNA"/>
</dbReference>
<proteinExistence type="predicted"/>
<dbReference type="Gene3D" id="2.60.120.260">
    <property type="entry name" value="Galactose-binding domain-like"/>
    <property type="match status" value="1"/>
</dbReference>